<dbReference type="OrthoDB" id="409642at2759"/>
<evidence type="ECO:0000313" key="4">
    <source>
        <dbReference type="Proteomes" id="UP000031036"/>
    </source>
</evidence>
<feature type="compositionally biased region" description="Basic and acidic residues" evidence="1">
    <location>
        <begin position="756"/>
        <end position="780"/>
    </location>
</feature>
<dbReference type="STRING" id="6265.A0A0B2VL02"/>
<dbReference type="Proteomes" id="UP000031036">
    <property type="component" value="Unassembled WGS sequence"/>
</dbReference>
<feature type="compositionally biased region" description="Polar residues" evidence="1">
    <location>
        <begin position="862"/>
        <end position="871"/>
    </location>
</feature>
<feature type="compositionally biased region" description="Polar residues" evidence="1">
    <location>
        <begin position="170"/>
        <end position="197"/>
    </location>
</feature>
<comment type="caution">
    <text evidence="3">The sequence shown here is derived from an EMBL/GenBank/DDBJ whole genome shotgun (WGS) entry which is preliminary data.</text>
</comment>
<proteinExistence type="predicted"/>
<accession>A0A0B2VL02</accession>
<dbReference type="InterPro" id="IPR043225">
    <property type="entry name" value="BACK_BTBD8"/>
</dbReference>
<feature type="compositionally biased region" description="Polar residues" evidence="1">
    <location>
        <begin position="1036"/>
        <end position="1045"/>
    </location>
</feature>
<feature type="compositionally biased region" description="Basic and acidic residues" evidence="1">
    <location>
        <begin position="799"/>
        <end position="816"/>
    </location>
</feature>
<gene>
    <name evidence="3" type="primary">BTBD8</name>
    <name evidence="3" type="ORF">Tcan_18133</name>
</gene>
<evidence type="ECO:0000313" key="3">
    <source>
        <dbReference type="EMBL" id="KHN81685.1"/>
    </source>
</evidence>
<dbReference type="Gene3D" id="3.30.710.10">
    <property type="entry name" value="Potassium Channel Kv1.1, Chain A"/>
    <property type="match status" value="1"/>
</dbReference>
<feature type="region of interest" description="Disordered" evidence="1">
    <location>
        <begin position="123"/>
        <end position="284"/>
    </location>
</feature>
<feature type="compositionally biased region" description="Polar residues" evidence="1">
    <location>
        <begin position="895"/>
        <end position="904"/>
    </location>
</feature>
<dbReference type="Pfam" id="PF26017">
    <property type="entry name" value="BACK_BTBD8"/>
    <property type="match status" value="1"/>
</dbReference>
<evidence type="ECO:0000259" key="2">
    <source>
        <dbReference type="Pfam" id="PF26017"/>
    </source>
</evidence>
<name>A0A0B2VL02_TOXCA</name>
<sequence>MRSAILWEKYSAQREILQAELAQQLRINMATLVGNVCDADVLLVAADGSKLPAHQCILQQRAPGFYRRHIEPTLIATPRGANTSGLLEVAVGDIDSAGLRFFIRSVYTEDEVSQLPEKIDEVMQEQDDDDKDDRGASEASQHTCTMDESGEFEELTAAPEEGDVERRSGAHSTPQGDSLETSKNTSMCQLNDVTNTVEKMPERAPTMTSFRELATDSPMCTSLSSERLDSRLSTRDESFTRQESVDQERKESTADMSSGKFIRFDESVSGESSITSAHERRASSGGPKHIFQMFIGLGGTADSNEMWHSAPGPEGIRGRAMMARRLSVTSLTSLTSIDLTPNHDGSMPIADRNPSCKLAADLLNMYLKNIDTDVVVKTDNGELFAHRYSRTAVHFFLSFLYGGLTSIGDDVDIWELVSLATHLNMESLTRVILLHFRANKCHFFHRPCATCVSAVFDALPQFHAVKCLRPLYDEALSWQAKHFARIWKGRVFMHLNPRWQKECFEALVKEMDDESVIDALLGCERLQMSLPRSKSTVASEVVQGLVADVLEYCQEFLMQSFDTVIGSEAFKAQGKGLALNLPLLEDTLPTLVHSLSADTAIRTYLNLLDVFKAIQAQQSSPKRSAGQLSISVDEWSPRFLNLVRRLYELVDKHLLHYAASVVKAEAWNQLSEADQQRIQETGIFVEMRQPKAPPPKLSSFNRTYKRSASAGVQMSAGGFHERTRSLERARQFSLIEQVIEDVEPNGQSSQMEVVEETVHRRANSMKERPVRAVSHDREPKTSSYVEQPPSHPPSSSTAKSEHRKQTESKNATKVEAAESTTKPTAAPHAKESARRRWNSSGKEPLKKEEENVEQQRLERQNTHTVMTSSANKGALPHITSSQSQPSVQRLERQNTHTVMTSSANKGALPHITSSQSQPSPKKTPDKPKSVVKPMVKENQPPAVTPSTSSKGPSASTSQVKAKTLPRTKPNQNIISKLTTSSRVMQPPTPVTRGTASSSTASRIPASSAISNAAQGLGIEKTKRRLPSEFPKKDQSRSIIQGSSKIPRSPKTARKSSTNIAR</sequence>
<dbReference type="PANTHER" id="PTHR22427">
    <property type="entry name" value="GH15728P"/>
    <property type="match status" value="1"/>
</dbReference>
<protein>
    <submittedName>
        <fullName evidence="3">BTB/POZ domain-containing protein 8</fullName>
    </submittedName>
</protein>
<reference evidence="3 4" key="1">
    <citation type="submission" date="2014-11" db="EMBL/GenBank/DDBJ databases">
        <title>Genetic blueprint of the zoonotic pathogen Toxocara canis.</title>
        <authorList>
            <person name="Zhu X.-Q."/>
            <person name="Korhonen P.K."/>
            <person name="Cai H."/>
            <person name="Young N.D."/>
            <person name="Nejsum P."/>
            <person name="von Samson-Himmelstjerna G."/>
            <person name="Boag P.R."/>
            <person name="Tan P."/>
            <person name="Li Q."/>
            <person name="Min J."/>
            <person name="Yang Y."/>
            <person name="Wang X."/>
            <person name="Fang X."/>
            <person name="Hall R.S."/>
            <person name="Hofmann A."/>
            <person name="Sternberg P.W."/>
            <person name="Jex A.R."/>
            <person name="Gasser R.B."/>
        </authorList>
    </citation>
    <scope>NUCLEOTIDE SEQUENCE [LARGE SCALE GENOMIC DNA]</scope>
    <source>
        <strain evidence="3">PN_DK_2014</strain>
    </source>
</reference>
<feature type="compositionally biased region" description="Polar residues" evidence="1">
    <location>
        <begin position="968"/>
        <end position="983"/>
    </location>
</feature>
<feature type="compositionally biased region" description="Low complexity" evidence="1">
    <location>
        <begin position="944"/>
        <end position="957"/>
    </location>
</feature>
<dbReference type="InterPro" id="IPR011333">
    <property type="entry name" value="SKP1/BTB/POZ_sf"/>
</dbReference>
<feature type="region of interest" description="Disordered" evidence="1">
    <location>
        <begin position="743"/>
        <end position="1061"/>
    </location>
</feature>
<dbReference type="SUPFAM" id="SSF54695">
    <property type="entry name" value="POZ domain"/>
    <property type="match status" value="1"/>
</dbReference>
<feature type="domain" description="BTBD8 BACK" evidence="2">
    <location>
        <begin position="441"/>
        <end position="565"/>
    </location>
</feature>
<dbReference type="AlphaFoldDB" id="A0A0B2VL02"/>
<dbReference type="PANTHER" id="PTHR22427:SF7">
    <property type="entry name" value="GH15728P"/>
    <property type="match status" value="1"/>
</dbReference>
<feature type="compositionally biased region" description="Basic and acidic residues" evidence="1">
    <location>
        <begin position="226"/>
        <end position="253"/>
    </location>
</feature>
<feature type="compositionally biased region" description="Polar residues" evidence="1">
    <location>
        <begin position="878"/>
        <end position="887"/>
    </location>
</feature>
<feature type="compositionally biased region" description="Basic and acidic residues" evidence="1">
    <location>
        <begin position="1025"/>
        <end position="1035"/>
    </location>
</feature>
<evidence type="ECO:0000256" key="1">
    <source>
        <dbReference type="SAM" id="MobiDB-lite"/>
    </source>
</evidence>
<organism evidence="3 4">
    <name type="scientific">Toxocara canis</name>
    <name type="common">Canine roundworm</name>
    <dbReference type="NCBI Taxonomy" id="6265"/>
    <lineage>
        <taxon>Eukaryota</taxon>
        <taxon>Metazoa</taxon>
        <taxon>Ecdysozoa</taxon>
        <taxon>Nematoda</taxon>
        <taxon>Chromadorea</taxon>
        <taxon>Rhabditida</taxon>
        <taxon>Spirurina</taxon>
        <taxon>Ascaridomorpha</taxon>
        <taxon>Ascaridoidea</taxon>
        <taxon>Toxocaridae</taxon>
        <taxon>Toxocara</taxon>
    </lineage>
</organism>
<dbReference type="OMA" id="HFARIWK"/>
<feature type="compositionally biased region" description="Low complexity" evidence="1">
    <location>
        <begin position="994"/>
        <end position="1013"/>
    </location>
</feature>
<feature type="compositionally biased region" description="Basic and acidic residues" evidence="1">
    <location>
        <begin position="843"/>
        <end position="861"/>
    </location>
</feature>
<dbReference type="EMBL" id="JPKZ01001477">
    <property type="protein sequence ID" value="KHN81685.1"/>
    <property type="molecule type" value="Genomic_DNA"/>
</dbReference>
<keyword evidence="4" id="KW-1185">Reference proteome</keyword>